<name>A0A7J6AKC0_AMEME</name>
<accession>A0A7J6AKC0</accession>
<feature type="compositionally biased region" description="Basic residues" evidence="1">
    <location>
        <begin position="49"/>
        <end position="60"/>
    </location>
</feature>
<feature type="compositionally biased region" description="Basic and acidic residues" evidence="1">
    <location>
        <begin position="1"/>
        <end position="15"/>
    </location>
</feature>
<feature type="region of interest" description="Disordered" evidence="1">
    <location>
        <begin position="1"/>
        <end position="77"/>
    </location>
</feature>
<dbReference type="AlphaFoldDB" id="A0A7J6AKC0"/>
<protein>
    <submittedName>
        <fullName evidence="2">Uncharacterized protein</fullName>
    </submittedName>
</protein>
<proteinExistence type="predicted"/>
<keyword evidence="3" id="KW-1185">Reference proteome</keyword>
<dbReference type="Proteomes" id="UP000593565">
    <property type="component" value="Unassembled WGS sequence"/>
</dbReference>
<comment type="caution">
    <text evidence="2">The sequence shown here is derived from an EMBL/GenBank/DDBJ whole genome shotgun (WGS) entry which is preliminary data.</text>
</comment>
<reference evidence="2 3" key="1">
    <citation type="submission" date="2020-02" db="EMBL/GenBank/DDBJ databases">
        <title>A chromosome-scale genome assembly of the black bullhead catfish (Ameiurus melas).</title>
        <authorList>
            <person name="Wen M."/>
            <person name="Zham M."/>
            <person name="Cabau C."/>
            <person name="Klopp C."/>
            <person name="Donnadieu C."/>
            <person name="Roques C."/>
            <person name="Bouchez O."/>
            <person name="Lampietro C."/>
            <person name="Jouanno E."/>
            <person name="Herpin A."/>
            <person name="Louis A."/>
            <person name="Berthelot C."/>
            <person name="Parey E."/>
            <person name="Roest-Crollius H."/>
            <person name="Braasch I."/>
            <person name="Postlethwait J."/>
            <person name="Robinson-Rechavi M."/>
            <person name="Echchiki A."/>
            <person name="Begum T."/>
            <person name="Montfort J."/>
            <person name="Schartl M."/>
            <person name="Bobe J."/>
            <person name="Guiguen Y."/>
        </authorList>
    </citation>
    <scope>NUCLEOTIDE SEQUENCE [LARGE SCALE GENOMIC DNA]</scope>
    <source>
        <strain evidence="2">M_S1</strain>
        <tissue evidence="2">Blood</tissue>
    </source>
</reference>
<organism evidence="2 3">
    <name type="scientific">Ameiurus melas</name>
    <name type="common">Black bullhead</name>
    <name type="synonym">Silurus melas</name>
    <dbReference type="NCBI Taxonomy" id="219545"/>
    <lineage>
        <taxon>Eukaryota</taxon>
        <taxon>Metazoa</taxon>
        <taxon>Chordata</taxon>
        <taxon>Craniata</taxon>
        <taxon>Vertebrata</taxon>
        <taxon>Euteleostomi</taxon>
        <taxon>Actinopterygii</taxon>
        <taxon>Neopterygii</taxon>
        <taxon>Teleostei</taxon>
        <taxon>Ostariophysi</taxon>
        <taxon>Siluriformes</taxon>
        <taxon>Ictaluridae</taxon>
        <taxon>Ameiurus</taxon>
    </lineage>
</organism>
<dbReference type="EMBL" id="JAAGNN010000011">
    <property type="protein sequence ID" value="KAF4083372.1"/>
    <property type="molecule type" value="Genomic_DNA"/>
</dbReference>
<evidence type="ECO:0000313" key="3">
    <source>
        <dbReference type="Proteomes" id="UP000593565"/>
    </source>
</evidence>
<evidence type="ECO:0000256" key="1">
    <source>
        <dbReference type="SAM" id="MobiDB-lite"/>
    </source>
</evidence>
<sequence length="77" mass="8458">MADDQSQRSTDHSQRSTDQSLLGGGRVYAGGQLRSKSPGGGARPIMGSQKKKKKKQKKKELRTAVTRQMVCEQPLQT</sequence>
<gene>
    <name evidence="2" type="ORF">AMELA_G00140410</name>
</gene>
<evidence type="ECO:0000313" key="2">
    <source>
        <dbReference type="EMBL" id="KAF4083372.1"/>
    </source>
</evidence>